<reference evidence="2" key="1">
    <citation type="journal article" date="2010" name="Environ. Microbiol.">
        <title>The genome of Syntrophomonas wolfei: new insights into syntrophic metabolism and biohydrogen production.</title>
        <authorList>
            <person name="Sieber J.R."/>
            <person name="Sims D.R."/>
            <person name="Han C."/>
            <person name="Kim E."/>
            <person name="Lykidis A."/>
            <person name="Lapidus A.L."/>
            <person name="McDonnald E."/>
            <person name="Rohlin L."/>
            <person name="Culley D.E."/>
            <person name="Gunsalus R."/>
            <person name="McInerney M.J."/>
        </authorList>
    </citation>
    <scope>NUCLEOTIDE SEQUENCE [LARGE SCALE GENOMIC DNA]</scope>
    <source>
        <strain evidence="2">DSM 2245B / Goettingen</strain>
    </source>
</reference>
<proteinExistence type="predicted"/>
<dbReference type="Proteomes" id="UP000001968">
    <property type="component" value="Chromosome"/>
</dbReference>
<evidence type="ECO:0000313" key="1">
    <source>
        <dbReference type="EMBL" id="ABI68318.1"/>
    </source>
</evidence>
<dbReference type="EMBL" id="CP000448">
    <property type="protein sequence ID" value="ABI68318.1"/>
    <property type="molecule type" value="Genomic_DNA"/>
</dbReference>
<dbReference type="KEGG" id="swo:Swol_1004"/>
<organism evidence="1 2">
    <name type="scientific">Syntrophomonas wolfei subsp. wolfei (strain DSM 2245B / Goettingen)</name>
    <dbReference type="NCBI Taxonomy" id="335541"/>
    <lineage>
        <taxon>Bacteria</taxon>
        <taxon>Bacillati</taxon>
        <taxon>Bacillota</taxon>
        <taxon>Clostridia</taxon>
        <taxon>Eubacteriales</taxon>
        <taxon>Syntrophomonadaceae</taxon>
        <taxon>Syntrophomonas</taxon>
    </lineage>
</organism>
<dbReference type="AlphaFoldDB" id="Q0AY86"/>
<protein>
    <submittedName>
        <fullName evidence="1">Uncharacterized protein</fullName>
    </submittedName>
</protein>
<accession>Q0AY86</accession>
<dbReference type="RefSeq" id="WP_011640423.1">
    <property type="nucleotide sequence ID" value="NC_008346.1"/>
</dbReference>
<keyword evidence="2" id="KW-1185">Reference proteome</keyword>
<name>Q0AY86_SYNWW</name>
<sequence length="150" mass="17140">MAVSLSDFESMPEKDKQKILQELKNEIGVSGMAKAWEMSRTKVYSMLHDFNVPVDSKRGRQRKEKTAPEKVLNETVQPIRSSSSNITPIEDANRFKSSLELEEEKDETKFSFYLDTQGSGRFINETLQLLLASEKLSNSELHLNISIEQI</sequence>
<evidence type="ECO:0000313" key="2">
    <source>
        <dbReference type="Proteomes" id="UP000001968"/>
    </source>
</evidence>
<gene>
    <name evidence="1" type="ordered locus">Swol_1004</name>
</gene>
<dbReference type="HOGENOM" id="CLU_1739621_0_0_9"/>
<dbReference type="OrthoDB" id="9830449at2"/>